<evidence type="ECO:0000256" key="1">
    <source>
        <dbReference type="SAM" id="MobiDB-lite"/>
    </source>
</evidence>
<reference evidence="3" key="1">
    <citation type="journal article" date="1997" name="Nucleic Acids Res.">
        <title>tRNAscan-SE: a program for improved detection of transfer RNA genes in genomic sequence.</title>
        <authorList>
            <person name="Lowe T.M."/>
            <person name="Eddy S.R."/>
        </authorList>
    </citation>
    <scope>NUCLEOTIDE SEQUENCE [LARGE SCALE GENOMIC DNA]</scope>
    <source>
        <strain evidence="3">r\B97-61/B2</strain>
    </source>
</reference>
<organism evidence="3 4">
    <name type="scientific">Theobroma cacao</name>
    <name type="common">Cacao</name>
    <name type="synonym">Cocoa</name>
    <dbReference type="NCBI Taxonomy" id="3641"/>
    <lineage>
        <taxon>Eukaryota</taxon>
        <taxon>Viridiplantae</taxon>
        <taxon>Streptophyta</taxon>
        <taxon>Embryophyta</taxon>
        <taxon>Tracheophyta</taxon>
        <taxon>Spermatophyta</taxon>
        <taxon>Magnoliopsida</taxon>
        <taxon>eudicotyledons</taxon>
        <taxon>Gunneridae</taxon>
        <taxon>Pentapetalae</taxon>
        <taxon>rosids</taxon>
        <taxon>malvids</taxon>
        <taxon>Malvales</taxon>
        <taxon>Malvaceae</taxon>
        <taxon>Byttnerioideae</taxon>
        <taxon>Theobroma</taxon>
    </lineage>
</organism>
<sequence length="663" mass="75720">MKQKVVFKVVMNNEKSRTKALKIAASLPGVDSVAIRRADQSQMEVTGDGFDAVRLVSLLRKGVGHAELMGVGHIGGKEKQENKKKTGFVCLKGEGDDKSPIEVKSDGIDADRQKERFNYGVSPLFPSLFGFSNNQPEFDFGEKQVRPPEDTLWFESVSLKGDDKKAIEITGDRNDVDLGKRKRVADLEHAEQVSKTEEKKEGKSTVYVREQDNQHEDTSSSPCIQKPELVSIGPYHRDKDLPLNKYKYSFLQNFLSRTRNQGKDLCFYVRQMMTLELRTRRCYSDEDLSMCNSEFVEMMLVDGCFVMEVLHHFGRGKESEDGIFPIEPWQIPILVRDLLLLENQIPFFVLENLFDLSKSEEATATVSVPTMALKFIDLAFPRSMDFIINHLESPKHLLHLLLETIRPSNPSTNSLSLFLKTIHLIAMILSNPISLLLFLNNITRRRVSHLKTPASSKQKGHHLSIQPKPSTSKTADEVKVYLGSARELQKSGIEFRPKRADRFTDIHFKDGVLEIPPVTINDLFLAILVNGMAFEQRSTGCSKDLTAYVSFMSSLIRHPTDVELLSSCGIISRFSLENERVASSFTYLQSKISNRGIRQDSYLYMTVMETKCYYIEDRVTRLRYSLPDGGRITRMHYFWRDPKILLFCITSLWFVFSCFKFGY</sequence>
<dbReference type="Gene3D" id="3.30.70.100">
    <property type="match status" value="1"/>
</dbReference>
<dbReference type="GO" id="GO:0046872">
    <property type="term" value="F:metal ion binding"/>
    <property type="evidence" value="ECO:0007669"/>
    <property type="project" value="InterPro"/>
</dbReference>
<feature type="compositionally biased region" description="Basic and acidic residues" evidence="1">
    <location>
        <begin position="189"/>
        <end position="218"/>
    </location>
</feature>
<name>A0AB32V205_THECC</name>
<dbReference type="KEGG" id="tcc:18597164"/>
<dbReference type="GeneID" id="18597164"/>
<dbReference type="InterPro" id="IPR004158">
    <property type="entry name" value="DUF247_pln"/>
</dbReference>
<dbReference type="PANTHER" id="PTHR31170">
    <property type="entry name" value="BNAC04G53230D PROTEIN"/>
    <property type="match status" value="1"/>
</dbReference>
<feature type="domain" description="HMA" evidence="2">
    <location>
        <begin position="2"/>
        <end position="71"/>
    </location>
</feature>
<proteinExistence type="predicted"/>
<gene>
    <name evidence="4" type="primary">LOC18597164</name>
</gene>
<dbReference type="Gramene" id="Tc06v2_t018290.1">
    <property type="protein sequence ID" value="Tc06v2_p018290.1"/>
    <property type="gene ID" value="Tc06v2_g018290"/>
</dbReference>
<dbReference type="PANTHER" id="PTHR31170:SF21">
    <property type="match status" value="1"/>
</dbReference>
<dbReference type="Pfam" id="PF03140">
    <property type="entry name" value="DUF247"/>
    <property type="match status" value="1"/>
</dbReference>
<dbReference type="RefSeq" id="XP_007026099.2">
    <property type="nucleotide sequence ID" value="XM_007026037.2"/>
</dbReference>
<evidence type="ECO:0000313" key="4">
    <source>
        <dbReference type="RefSeq" id="XP_007026099.2"/>
    </source>
</evidence>
<dbReference type="InterPro" id="IPR006121">
    <property type="entry name" value="HMA_dom"/>
</dbReference>
<feature type="region of interest" description="Disordered" evidence="1">
    <location>
        <begin position="451"/>
        <end position="476"/>
    </location>
</feature>
<reference evidence="4" key="2">
    <citation type="submission" date="2025-08" db="UniProtKB">
        <authorList>
            <consortium name="RefSeq"/>
        </authorList>
    </citation>
    <scope>IDENTIFICATION</scope>
</reference>
<dbReference type="Proteomes" id="UP000694886">
    <property type="component" value="Chromosome 6"/>
</dbReference>
<dbReference type="AlphaFoldDB" id="A0AB32V205"/>
<accession>A0AB32V205</accession>
<feature type="region of interest" description="Disordered" evidence="1">
    <location>
        <begin position="189"/>
        <end position="223"/>
    </location>
</feature>
<evidence type="ECO:0000259" key="2">
    <source>
        <dbReference type="PROSITE" id="PS50846"/>
    </source>
</evidence>
<protein>
    <submittedName>
        <fullName evidence="4">Uncharacterized protein LOC18597164</fullName>
    </submittedName>
</protein>
<evidence type="ECO:0000313" key="3">
    <source>
        <dbReference type="Proteomes" id="UP000694886"/>
    </source>
</evidence>
<dbReference type="PROSITE" id="PS50846">
    <property type="entry name" value="HMA_2"/>
    <property type="match status" value="1"/>
</dbReference>